<dbReference type="Proteomes" id="UP001295794">
    <property type="component" value="Unassembled WGS sequence"/>
</dbReference>
<gene>
    <name evidence="2" type="ORF">MYCIT1_LOCUS36168</name>
</gene>
<evidence type="ECO:0000313" key="3">
    <source>
        <dbReference type="Proteomes" id="UP001295794"/>
    </source>
</evidence>
<feature type="compositionally biased region" description="Basic and acidic residues" evidence="1">
    <location>
        <begin position="138"/>
        <end position="155"/>
    </location>
</feature>
<feature type="region of interest" description="Disordered" evidence="1">
    <location>
        <begin position="116"/>
        <end position="189"/>
    </location>
</feature>
<feature type="compositionally biased region" description="Low complexity" evidence="1">
    <location>
        <begin position="163"/>
        <end position="174"/>
    </location>
</feature>
<evidence type="ECO:0000313" key="2">
    <source>
        <dbReference type="EMBL" id="CAK5283555.1"/>
    </source>
</evidence>
<feature type="compositionally biased region" description="Basic and acidic residues" evidence="1">
    <location>
        <begin position="175"/>
        <end position="189"/>
    </location>
</feature>
<comment type="caution">
    <text evidence="2">The sequence shown here is derived from an EMBL/GenBank/DDBJ whole genome shotgun (WGS) entry which is preliminary data.</text>
</comment>
<reference evidence="2" key="1">
    <citation type="submission" date="2023-11" db="EMBL/GenBank/DDBJ databases">
        <authorList>
            <person name="De Vega J J."/>
            <person name="De Vega J J."/>
        </authorList>
    </citation>
    <scope>NUCLEOTIDE SEQUENCE</scope>
</reference>
<proteinExistence type="predicted"/>
<dbReference type="AlphaFoldDB" id="A0AAD2K7J5"/>
<organism evidence="2 3">
    <name type="scientific">Mycena citricolor</name>
    <dbReference type="NCBI Taxonomy" id="2018698"/>
    <lineage>
        <taxon>Eukaryota</taxon>
        <taxon>Fungi</taxon>
        <taxon>Dikarya</taxon>
        <taxon>Basidiomycota</taxon>
        <taxon>Agaricomycotina</taxon>
        <taxon>Agaricomycetes</taxon>
        <taxon>Agaricomycetidae</taxon>
        <taxon>Agaricales</taxon>
        <taxon>Marasmiineae</taxon>
        <taxon>Mycenaceae</taxon>
        <taxon>Mycena</taxon>
    </lineage>
</organism>
<protein>
    <submittedName>
        <fullName evidence="2">Uncharacterized protein</fullName>
    </submittedName>
</protein>
<keyword evidence="3" id="KW-1185">Reference proteome</keyword>
<sequence>MKTHLARQCSRIERIQRRIPCTASGMVYRPRLRLQRKMSTRVAGTRQANRPVTSGITEKKNTTARKNTKIAIARYTHCTVLSELTESPVCLKNTYDPSTTERYQGDLRTSHVRVCRSLQTPEPTPNDKRRSTKSTETALERRGPHQERTDTLEHQSEDEDGTVAVVAQDPVAVAQRRERVGTEVGRLET</sequence>
<dbReference type="EMBL" id="CAVNYO010000468">
    <property type="protein sequence ID" value="CAK5283555.1"/>
    <property type="molecule type" value="Genomic_DNA"/>
</dbReference>
<evidence type="ECO:0000256" key="1">
    <source>
        <dbReference type="SAM" id="MobiDB-lite"/>
    </source>
</evidence>
<accession>A0AAD2K7J5</accession>
<name>A0AAD2K7J5_9AGAR</name>